<feature type="domain" description="PRC-barrel" evidence="3">
    <location>
        <begin position="64"/>
        <end position="125"/>
    </location>
</feature>
<dbReference type="RefSeq" id="WP_149813346.1">
    <property type="nucleotide sequence ID" value="NZ_VUKA01000011.1"/>
</dbReference>
<keyword evidence="5" id="KW-1185">Reference proteome</keyword>
<gene>
    <name evidence="4" type="ORF">F0Q34_16495</name>
</gene>
<comment type="caution">
    <text evidence="4">The sequence shown here is derived from an EMBL/GenBank/DDBJ whole genome shotgun (WGS) entry which is preliminary data.</text>
</comment>
<dbReference type="PANTHER" id="PTHR36505">
    <property type="entry name" value="BLR1072 PROTEIN"/>
    <property type="match status" value="1"/>
</dbReference>
<sequence>MMTSNRRMSDIRWLALLALPLVAAAPAPSTEEAPAEAPPPVEAPPASEAPLPPAGREIVPRDTVRRILGADVKGVSGMVVGQIVNVLVDTEGKAVGIVLDYGGFLGVGKRRLGVSWSMLSFNKGSITLGLTRDQLKNFPEHRDGEDAVLATAPAPPG</sequence>
<dbReference type="PANTHER" id="PTHR36505:SF1">
    <property type="entry name" value="BLR1072 PROTEIN"/>
    <property type="match status" value="1"/>
</dbReference>
<dbReference type="Proteomes" id="UP000322110">
    <property type="component" value="Unassembled WGS sequence"/>
</dbReference>
<feature type="region of interest" description="Disordered" evidence="1">
    <location>
        <begin position="29"/>
        <end position="56"/>
    </location>
</feature>
<evidence type="ECO:0000313" key="4">
    <source>
        <dbReference type="EMBL" id="KAA2212074.1"/>
    </source>
</evidence>
<dbReference type="Pfam" id="PF05239">
    <property type="entry name" value="PRC"/>
    <property type="match status" value="1"/>
</dbReference>
<reference evidence="4 5" key="1">
    <citation type="journal article" date="2015" name="Int. J. Syst. Evol. Microbiol.">
        <title>Roseomonas oryzae sp. nov., isolated from paddy rhizosphere soil.</title>
        <authorList>
            <person name="Ramaprasad E.V."/>
            <person name="Sasikala Ch."/>
            <person name="Ramana Ch.V."/>
        </authorList>
    </citation>
    <scope>NUCLEOTIDE SEQUENCE [LARGE SCALE GENOMIC DNA]</scope>
    <source>
        <strain evidence="4 5">KCTC 42542</strain>
    </source>
</reference>
<dbReference type="InterPro" id="IPR011033">
    <property type="entry name" value="PRC_barrel-like_sf"/>
</dbReference>
<organism evidence="4 5">
    <name type="scientific">Teichococcus oryzae</name>
    <dbReference type="NCBI Taxonomy" id="1608942"/>
    <lineage>
        <taxon>Bacteria</taxon>
        <taxon>Pseudomonadati</taxon>
        <taxon>Pseudomonadota</taxon>
        <taxon>Alphaproteobacteria</taxon>
        <taxon>Acetobacterales</taxon>
        <taxon>Roseomonadaceae</taxon>
        <taxon>Roseomonas</taxon>
    </lineage>
</organism>
<feature type="signal peptide" evidence="2">
    <location>
        <begin position="1"/>
        <end position="23"/>
    </location>
</feature>
<protein>
    <submittedName>
        <fullName evidence="4">PRC-barrel domain containing protein</fullName>
    </submittedName>
</protein>
<dbReference type="AlphaFoldDB" id="A0A5B2TDB9"/>
<dbReference type="SUPFAM" id="SSF50346">
    <property type="entry name" value="PRC-barrel domain"/>
    <property type="match status" value="1"/>
</dbReference>
<dbReference type="EMBL" id="VUKA01000011">
    <property type="protein sequence ID" value="KAA2212074.1"/>
    <property type="molecule type" value="Genomic_DNA"/>
</dbReference>
<dbReference type="Gene3D" id="2.30.30.240">
    <property type="entry name" value="PRC-barrel domain"/>
    <property type="match status" value="1"/>
</dbReference>
<feature type="chain" id="PRO_5023131877" evidence="2">
    <location>
        <begin position="24"/>
        <end position="157"/>
    </location>
</feature>
<evidence type="ECO:0000259" key="3">
    <source>
        <dbReference type="Pfam" id="PF05239"/>
    </source>
</evidence>
<evidence type="ECO:0000256" key="1">
    <source>
        <dbReference type="SAM" id="MobiDB-lite"/>
    </source>
</evidence>
<evidence type="ECO:0000313" key="5">
    <source>
        <dbReference type="Proteomes" id="UP000322110"/>
    </source>
</evidence>
<dbReference type="InterPro" id="IPR027275">
    <property type="entry name" value="PRC-brl_dom"/>
</dbReference>
<proteinExistence type="predicted"/>
<evidence type="ECO:0000256" key="2">
    <source>
        <dbReference type="SAM" id="SignalP"/>
    </source>
</evidence>
<dbReference type="OrthoDB" id="8021018at2"/>
<name>A0A5B2TDB9_9PROT</name>
<keyword evidence="2" id="KW-0732">Signal</keyword>
<accession>A0A5B2TDB9</accession>